<organism evidence="2 3">
    <name type="scientific">Symbiodinium pilosum</name>
    <name type="common">Dinoflagellate</name>
    <dbReference type="NCBI Taxonomy" id="2952"/>
    <lineage>
        <taxon>Eukaryota</taxon>
        <taxon>Sar</taxon>
        <taxon>Alveolata</taxon>
        <taxon>Dinophyceae</taxon>
        <taxon>Suessiales</taxon>
        <taxon>Symbiodiniaceae</taxon>
        <taxon>Symbiodinium</taxon>
    </lineage>
</organism>
<reference evidence="2" key="1">
    <citation type="submission" date="2021-02" db="EMBL/GenBank/DDBJ databases">
        <authorList>
            <person name="Dougan E. K."/>
            <person name="Rhodes N."/>
            <person name="Thang M."/>
            <person name="Chan C."/>
        </authorList>
    </citation>
    <scope>NUCLEOTIDE SEQUENCE</scope>
</reference>
<feature type="region of interest" description="Disordered" evidence="1">
    <location>
        <begin position="73"/>
        <end position="98"/>
    </location>
</feature>
<dbReference type="AlphaFoldDB" id="A0A812QJI9"/>
<proteinExistence type="predicted"/>
<gene>
    <name evidence="2" type="ORF">SPIL2461_LOCUS9421</name>
</gene>
<evidence type="ECO:0000313" key="2">
    <source>
        <dbReference type="EMBL" id="CAE7385274.1"/>
    </source>
</evidence>
<feature type="non-terminal residue" evidence="2">
    <location>
        <position position="154"/>
    </location>
</feature>
<feature type="non-terminal residue" evidence="2">
    <location>
        <position position="1"/>
    </location>
</feature>
<evidence type="ECO:0000313" key="3">
    <source>
        <dbReference type="Proteomes" id="UP000649617"/>
    </source>
</evidence>
<sequence>SWGPQAHQRQRERRKAVGLHSELWKAWRRSWKLTRSRPRQMHHLHWLPVQMWPTRCWAPCSAQSWLRLSGLWKTPSVPSPPGKPEKTTQRKSLAKTPQSLVRLRIRTGAMADASAGRQARKAPREMLLLQTQPRLQAALGDNAGRGSLRQSSFH</sequence>
<keyword evidence="3" id="KW-1185">Reference proteome</keyword>
<dbReference type="Proteomes" id="UP000649617">
    <property type="component" value="Unassembled WGS sequence"/>
</dbReference>
<comment type="caution">
    <text evidence="2">The sequence shown here is derived from an EMBL/GenBank/DDBJ whole genome shotgun (WGS) entry which is preliminary data.</text>
</comment>
<dbReference type="EMBL" id="CAJNIZ010016391">
    <property type="protein sequence ID" value="CAE7385274.1"/>
    <property type="molecule type" value="Genomic_DNA"/>
</dbReference>
<protein>
    <submittedName>
        <fullName evidence="2">Uncharacterized protein</fullName>
    </submittedName>
</protein>
<name>A0A812QJI9_SYMPI</name>
<evidence type="ECO:0000256" key="1">
    <source>
        <dbReference type="SAM" id="MobiDB-lite"/>
    </source>
</evidence>
<accession>A0A812QJI9</accession>